<keyword evidence="4" id="KW-0676">Redox-active center</keyword>
<dbReference type="GO" id="GO:0016209">
    <property type="term" value="F:antioxidant activity"/>
    <property type="evidence" value="ECO:0007669"/>
    <property type="project" value="InterPro"/>
</dbReference>
<evidence type="ECO:0000259" key="6">
    <source>
        <dbReference type="PROSITE" id="PS51352"/>
    </source>
</evidence>
<dbReference type="InterPro" id="IPR025380">
    <property type="entry name" value="DUF4369"/>
</dbReference>
<keyword evidence="5" id="KW-0732">Signal</keyword>
<feature type="chain" id="PRO_5020459940" evidence="5">
    <location>
        <begin position="19"/>
        <end position="381"/>
    </location>
</feature>
<sequence>MKKIANLLLLLLPAGAWAQKGFQIKGNIDGLKDSTEIRLTHPQTNAVLATARSSKGSFELNGELPEPMLSSLTIGNNAPMYLYVENSTIRLSSGKALTVKDKEKTGKTVVKTETTTPNLSELKVEGSQSQVDFIEFQQVFTPLLGGINQYATAANTAASPEQRARAIKSFDSVKALLNTEIDRFITNKRNSYVSPFVLGYTASLFDNPVQLNDRFKLLDAAIQNSNVGRSLSGYIQSQLVGAIGSDAVDFSQADTTGTPVSLSSLRGKYVLLDFWASWCRPCRLENPNVVKAFEKFRKKNFTVLGVSLDQQKEAWMKAIKADNLTWTHVSDLQQWSNAVAQLYHVTGIPQNFLIDPNGKIVGKNLRGAELEAKLCELLGCN</sequence>
<dbReference type="PANTHER" id="PTHR42852:SF6">
    <property type="entry name" value="THIOL:DISULFIDE INTERCHANGE PROTEIN DSBE"/>
    <property type="match status" value="1"/>
</dbReference>
<evidence type="ECO:0000313" key="7">
    <source>
        <dbReference type="EMBL" id="TCJ13766.1"/>
    </source>
</evidence>
<evidence type="ECO:0000256" key="2">
    <source>
        <dbReference type="ARBA" id="ARBA00022748"/>
    </source>
</evidence>
<keyword evidence="8" id="KW-1185">Reference proteome</keyword>
<comment type="subcellular location">
    <subcellularLocation>
        <location evidence="1">Cell envelope</location>
    </subcellularLocation>
</comment>
<evidence type="ECO:0000256" key="4">
    <source>
        <dbReference type="ARBA" id="ARBA00023284"/>
    </source>
</evidence>
<dbReference type="InterPro" id="IPR013766">
    <property type="entry name" value="Thioredoxin_domain"/>
</dbReference>
<dbReference type="PANTHER" id="PTHR42852">
    <property type="entry name" value="THIOL:DISULFIDE INTERCHANGE PROTEIN DSBE"/>
    <property type="match status" value="1"/>
</dbReference>
<dbReference type="Pfam" id="PF14289">
    <property type="entry name" value="DUF4369"/>
    <property type="match status" value="1"/>
</dbReference>
<dbReference type="InterPro" id="IPR000866">
    <property type="entry name" value="AhpC/TSA"/>
</dbReference>
<protein>
    <submittedName>
        <fullName evidence="7">AhpC/TSA family protein</fullName>
    </submittedName>
</protein>
<keyword evidence="2" id="KW-0201">Cytochrome c-type biogenesis</keyword>
<dbReference type="InterPro" id="IPR050553">
    <property type="entry name" value="Thioredoxin_ResA/DsbE_sf"/>
</dbReference>
<organism evidence="7 8">
    <name type="scientific">Flaviaesturariibacter flavus</name>
    <dbReference type="NCBI Taxonomy" id="2502780"/>
    <lineage>
        <taxon>Bacteria</taxon>
        <taxon>Pseudomonadati</taxon>
        <taxon>Bacteroidota</taxon>
        <taxon>Chitinophagia</taxon>
        <taxon>Chitinophagales</taxon>
        <taxon>Chitinophagaceae</taxon>
        <taxon>Flaviaestuariibacter</taxon>
    </lineage>
</organism>
<feature type="signal peptide" evidence="5">
    <location>
        <begin position="1"/>
        <end position="18"/>
    </location>
</feature>
<dbReference type="GO" id="GO:0017004">
    <property type="term" value="P:cytochrome complex assembly"/>
    <property type="evidence" value="ECO:0007669"/>
    <property type="project" value="UniProtKB-KW"/>
</dbReference>
<dbReference type="SUPFAM" id="SSF52833">
    <property type="entry name" value="Thioredoxin-like"/>
    <property type="match status" value="1"/>
</dbReference>
<gene>
    <name evidence="7" type="ORF">EPD60_11775</name>
</gene>
<dbReference type="CDD" id="cd02966">
    <property type="entry name" value="TlpA_like_family"/>
    <property type="match status" value="1"/>
</dbReference>
<keyword evidence="3" id="KW-1015">Disulfide bond</keyword>
<name>A0A4R1BA04_9BACT</name>
<dbReference type="Pfam" id="PF00578">
    <property type="entry name" value="AhpC-TSA"/>
    <property type="match status" value="1"/>
</dbReference>
<dbReference type="EMBL" id="SJZI01000043">
    <property type="protein sequence ID" value="TCJ13766.1"/>
    <property type="molecule type" value="Genomic_DNA"/>
</dbReference>
<evidence type="ECO:0000256" key="1">
    <source>
        <dbReference type="ARBA" id="ARBA00004196"/>
    </source>
</evidence>
<dbReference type="GO" id="GO:0030313">
    <property type="term" value="C:cell envelope"/>
    <property type="evidence" value="ECO:0007669"/>
    <property type="project" value="UniProtKB-SubCell"/>
</dbReference>
<dbReference type="PROSITE" id="PS51352">
    <property type="entry name" value="THIOREDOXIN_2"/>
    <property type="match status" value="1"/>
</dbReference>
<feature type="domain" description="Thioredoxin" evidence="6">
    <location>
        <begin position="241"/>
        <end position="381"/>
    </location>
</feature>
<reference evidence="7 8" key="1">
    <citation type="submission" date="2019-03" db="EMBL/GenBank/DDBJ databases">
        <authorList>
            <person name="Kim M.K.M."/>
        </authorList>
    </citation>
    <scope>NUCLEOTIDE SEQUENCE [LARGE SCALE GENOMIC DNA]</scope>
    <source>
        <strain evidence="7 8">17J68-12</strain>
    </source>
</reference>
<proteinExistence type="predicted"/>
<evidence type="ECO:0000256" key="3">
    <source>
        <dbReference type="ARBA" id="ARBA00023157"/>
    </source>
</evidence>
<accession>A0A4R1BA04</accession>
<dbReference type="OrthoDB" id="6399635at2"/>
<comment type="caution">
    <text evidence="7">The sequence shown here is derived from an EMBL/GenBank/DDBJ whole genome shotgun (WGS) entry which is preliminary data.</text>
</comment>
<evidence type="ECO:0000313" key="8">
    <source>
        <dbReference type="Proteomes" id="UP000295334"/>
    </source>
</evidence>
<evidence type="ECO:0000256" key="5">
    <source>
        <dbReference type="SAM" id="SignalP"/>
    </source>
</evidence>
<dbReference type="Proteomes" id="UP000295334">
    <property type="component" value="Unassembled WGS sequence"/>
</dbReference>
<dbReference type="AlphaFoldDB" id="A0A4R1BA04"/>
<dbReference type="InterPro" id="IPR036249">
    <property type="entry name" value="Thioredoxin-like_sf"/>
</dbReference>
<dbReference type="RefSeq" id="WP_131449673.1">
    <property type="nucleotide sequence ID" value="NZ_SJZI01000043.1"/>
</dbReference>
<dbReference type="GO" id="GO:0016491">
    <property type="term" value="F:oxidoreductase activity"/>
    <property type="evidence" value="ECO:0007669"/>
    <property type="project" value="InterPro"/>
</dbReference>
<dbReference type="Gene3D" id="3.40.30.10">
    <property type="entry name" value="Glutaredoxin"/>
    <property type="match status" value="1"/>
</dbReference>